<keyword evidence="1" id="KW-0472">Membrane</keyword>
<comment type="caution">
    <text evidence="2">The sequence shown here is derived from an EMBL/GenBank/DDBJ whole genome shotgun (WGS) entry which is preliminary data.</text>
</comment>
<dbReference type="Proteomes" id="UP000231293">
    <property type="component" value="Unassembled WGS sequence"/>
</dbReference>
<evidence type="ECO:0000313" key="2">
    <source>
        <dbReference type="EMBL" id="PIT14846.1"/>
    </source>
</evidence>
<feature type="transmembrane region" description="Helical" evidence="1">
    <location>
        <begin position="24"/>
        <end position="46"/>
    </location>
</feature>
<sequence length="76" mass="7844">MAFAVYLMFFDTSAKCIVDVAVTLAAACLFDAYFAQTVVVIVVVVLGCADALFGLSSAVLVVAVVALSLSAVFFAN</sequence>
<keyword evidence="1" id="KW-1133">Transmembrane helix</keyword>
<protein>
    <submittedName>
        <fullName evidence="2">Uncharacterized protein</fullName>
    </submittedName>
</protein>
<evidence type="ECO:0000256" key="1">
    <source>
        <dbReference type="SAM" id="Phobius"/>
    </source>
</evidence>
<evidence type="ECO:0000313" key="3">
    <source>
        <dbReference type="Proteomes" id="UP000231293"/>
    </source>
</evidence>
<dbReference type="RefSeq" id="WP_100113714.1">
    <property type="nucleotide sequence ID" value="NZ_MDVB01000076.1"/>
</dbReference>
<proteinExistence type="predicted"/>
<dbReference type="EMBL" id="MDVB01000076">
    <property type="protein sequence ID" value="PIT14846.1"/>
    <property type="molecule type" value="Genomic_DNA"/>
</dbReference>
<reference evidence="2 3" key="1">
    <citation type="journal article" date="2017" name="MBio">
        <title>Type VI secretion-mediated competition in the bee gut microbiome.</title>
        <authorList>
            <person name="Steele M.I."/>
            <person name="Kwong W.K."/>
            <person name="Powell J.E."/>
            <person name="Whiteley M."/>
            <person name="Moran N.A."/>
        </authorList>
    </citation>
    <scope>NUCLEOTIDE SEQUENCE [LARGE SCALE GENOMIC DNA]</scope>
    <source>
        <strain evidence="2 3">App2-2</strain>
    </source>
</reference>
<accession>A0A2N9WTH5</accession>
<gene>
    <name evidence="2" type="ORF">BGI32_06825</name>
</gene>
<keyword evidence="1" id="KW-0812">Transmembrane</keyword>
<feature type="transmembrane region" description="Helical" evidence="1">
    <location>
        <begin position="53"/>
        <end position="75"/>
    </location>
</feature>
<name>A0A2N9WTH5_9NEIS</name>
<dbReference type="AlphaFoldDB" id="A0A2N9WTH5"/>
<organism evidence="2 3">
    <name type="scientific">Snodgrassella alvi</name>
    <dbReference type="NCBI Taxonomy" id="1196083"/>
    <lineage>
        <taxon>Bacteria</taxon>
        <taxon>Pseudomonadati</taxon>
        <taxon>Pseudomonadota</taxon>
        <taxon>Betaproteobacteria</taxon>
        <taxon>Neisseriales</taxon>
        <taxon>Neisseriaceae</taxon>
        <taxon>Snodgrassella</taxon>
    </lineage>
</organism>